<gene>
    <name evidence="2" type="ORF">U9M48_037604</name>
</gene>
<feature type="compositionally biased region" description="Pro residues" evidence="1">
    <location>
        <begin position="218"/>
        <end position="230"/>
    </location>
</feature>
<protein>
    <submittedName>
        <fullName evidence="2">Uncharacterized protein</fullName>
    </submittedName>
</protein>
<dbReference type="AlphaFoldDB" id="A0AAQ3ULJ9"/>
<feature type="compositionally biased region" description="Pro residues" evidence="1">
    <location>
        <begin position="1"/>
        <end position="14"/>
    </location>
</feature>
<evidence type="ECO:0000256" key="1">
    <source>
        <dbReference type="SAM" id="MobiDB-lite"/>
    </source>
</evidence>
<dbReference type="EMBL" id="CP144752">
    <property type="protein sequence ID" value="WVZ91434.1"/>
    <property type="molecule type" value="Genomic_DNA"/>
</dbReference>
<feature type="compositionally biased region" description="Basic and acidic residues" evidence="1">
    <location>
        <begin position="171"/>
        <end position="186"/>
    </location>
</feature>
<organism evidence="2 3">
    <name type="scientific">Paspalum notatum var. saurae</name>
    <dbReference type="NCBI Taxonomy" id="547442"/>
    <lineage>
        <taxon>Eukaryota</taxon>
        <taxon>Viridiplantae</taxon>
        <taxon>Streptophyta</taxon>
        <taxon>Embryophyta</taxon>
        <taxon>Tracheophyta</taxon>
        <taxon>Spermatophyta</taxon>
        <taxon>Magnoliopsida</taxon>
        <taxon>Liliopsida</taxon>
        <taxon>Poales</taxon>
        <taxon>Poaceae</taxon>
        <taxon>PACMAD clade</taxon>
        <taxon>Panicoideae</taxon>
        <taxon>Andropogonodae</taxon>
        <taxon>Paspaleae</taxon>
        <taxon>Paspalinae</taxon>
        <taxon>Paspalum</taxon>
    </lineage>
</organism>
<proteinExistence type="predicted"/>
<dbReference type="Proteomes" id="UP001341281">
    <property type="component" value="Chromosome 08"/>
</dbReference>
<feature type="compositionally biased region" description="Low complexity" evidence="1">
    <location>
        <begin position="116"/>
        <end position="126"/>
    </location>
</feature>
<reference evidence="2 3" key="1">
    <citation type="submission" date="2024-02" db="EMBL/GenBank/DDBJ databases">
        <title>High-quality chromosome-scale genome assembly of Pensacola bahiagrass (Paspalum notatum Flugge var. saurae).</title>
        <authorList>
            <person name="Vega J.M."/>
            <person name="Podio M."/>
            <person name="Orjuela J."/>
            <person name="Siena L.A."/>
            <person name="Pessino S.C."/>
            <person name="Combes M.C."/>
            <person name="Mariac C."/>
            <person name="Albertini E."/>
            <person name="Pupilli F."/>
            <person name="Ortiz J.P.A."/>
            <person name="Leblanc O."/>
        </authorList>
    </citation>
    <scope>NUCLEOTIDE SEQUENCE [LARGE SCALE GENOMIC DNA]</scope>
    <source>
        <strain evidence="2">R1</strain>
        <tissue evidence="2">Leaf</tissue>
    </source>
</reference>
<evidence type="ECO:0000313" key="3">
    <source>
        <dbReference type="Proteomes" id="UP001341281"/>
    </source>
</evidence>
<feature type="compositionally biased region" description="Low complexity" evidence="1">
    <location>
        <begin position="55"/>
        <end position="71"/>
    </location>
</feature>
<feature type="compositionally biased region" description="Basic and acidic residues" evidence="1">
    <location>
        <begin position="195"/>
        <end position="207"/>
    </location>
</feature>
<evidence type="ECO:0000313" key="2">
    <source>
        <dbReference type="EMBL" id="WVZ91434.1"/>
    </source>
</evidence>
<sequence length="243" mass="25567">MPPPLPPPPWPGRPHPAAALRPTAPGRRHASPPHARALPTPLHACRNPVAPPPHTRAAPTRSGRPRLAAAVPRRRFPPVAEGGHRTPSPPLGRPRPVDAAPPLRPGSATPPRRAPTDAARPPCRRAGSPPALPAAVALVSRQDAAAVGKGREKGGAGVNAAAAWPAVSRRCRDPTAPRLRRADVARPPRRCAMPSHRDAAAARKGRDGAAGAVSVRRPPWPLVPLPPPSLAPARRRAWPRRRA</sequence>
<keyword evidence="3" id="KW-1185">Reference proteome</keyword>
<accession>A0AAQ3ULJ9</accession>
<feature type="region of interest" description="Disordered" evidence="1">
    <location>
        <begin position="1"/>
        <end position="131"/>
    </location>
</feature>
<feature type="compositionally biased region" description="Basic residues" evidence="1">
    <location>
        <begin position="233"/>
        <end position="243"/>
    </location>
</feature>
<feature type="region of interest" description="Disordered" evidence="1">
    <location>
        <begin position="171"/>
        <end position="243"/>
    </location>
</feature>
<name>A0AAQ3ULJ9_PASNO</name>